<keyword evidence="2 5" id="KW-0812">Transmembrane</keyword>
<feature type="transmembrane region" description="Helical" evidence="5">
    <location>
        <begin position="295"/>
        <end position="312"/>
    </location>
</feature>
<dbReference type="GO" id="GO:0042773">
    <property type="term" value="P:ATP synthesis coupled electron transport"/>
    <property type="evidence" value="ECO:0007669"/>
    <property type="project" value="InterPro"/>
</dbReference>
<feature type="transmembrane region" description="Helical" evidence="5">
    <location>
        <begin position="74"/>
        <end position="94"/>
    </location>
</feature>
<feature type="transmembrane region" description="Helical" evidence="5">
    <location>
        <begin position="35"/>
        <end position="54"/>
    </location>
</feature>
<feature type="transmembrane region" description="Helical" evidence="5">
    <location>
        <begin position="236"/>
        <end position="260"/>
    </location>
</feature>
<dbReference type="PANTHER" id="PTHR22773">
    <property type="entry name" value="NADH DEHYDROGENASE"/>
    <property type="match status" value="1"/>
</dbReference>
<feature type="transmembrane region" description="Helical" evidence="5">
    <location>
        <begin position="159"/>
        <end position="180"/>
    </location>
</feature>
<dbReference type="EC" id="1.6.5.3" evidence="7"/>
<evidence type="ECO:0000256" key="1">
    <source>
        <dbReference type="ARBA" id="ARBA00004141"/>
    </source>
</evidence>
<dbReference type="NCBIfam" id="TIGR01770">
    <property type="entry name" value="NDH_I_N"/>
    <property type="match status" value="1"/>
</dbReference>
<name>A0A3B0U2C3_9ZZZZ</name>
<evidence type="ECO:0000256" key="2">
    <source>
        <dbReference type="ARBA" id="ARBA00022692"/>
    </source>
</evidence>
<dbReference type="GO" id="GO:0008137">
    <property type="term" value="F:NADH dehydrogenase (ubiquinone) activity"/>
    <property type="evidence" value="ECO:0007669"/>
    <property type="project" value="InterPro"/>
</dbReference>
<feature type="transmembrane region" description="Helical" evidence="5">
    <location>
        <begin position="365"/>
        <end position="387"/>
    </location>
</feature>
<keyword evidence="4 5" id="KW-0472">Membrane</keyword>
<keyword evidence="7" id="KW-0830">Ubiquinone</keyword>
<feature type="transmembrane region" description="Helical" evidence="5">
    <location>
        <begin position="442"/>
        <end position="463"/>
    </location>
</feature>
<feature type="transmembrane region" description="Helical" evidence="5">
    <location>
        <begin position="200"/>
        <end position="224"/>
    </location>
</feature>
<sequence>MNWESLLLMRSEIGLLAIILLLVIFEIFSNKKQKAGIIPFALILLAINTVIGFLPLNTGEIFGGMFRTNALLHLFKTTLSIGVLILLLQSADWLKEKVVAENKSTEFLILILSSLLGTYYMISAGDFLMFYIGLELTTLPVAALVAYETFKRKSAEAGVKYILSSALASGSTIFGISLLYATTGTIYFDAMAEILTISNLSILGFIFFFSGLAFKISLAPFHFWTADVYEGAPINVASYLSVISKGAAVVILMIVLFTVFKPLIPIWSKVIYIIAIATMFVGNLFALRQQNMKRFLAYSSIAQAGFILLGLLSVDQLGATTVVYFVAVYIFSNLGAFGVVQAISSASDKETIDDYEGFYRTNPKLSMVMMLSLFSLAGIPPLAGFFGKFFLYVAAASKGYYILVFIGVVNATISLYYYLLVIRAMFLRKNPDAIPYFKSKPYMKLGLIMAAIGILVAGLYSPLYEYVFSISNSFLN</sequence>
<dbReference type="EMBL" id="UOER01000336">
    <property type="protein sequence ID" value="VAW25201.1"/>
    <property type="molecule type" value="Genomic_DNA"/>
</dbReference>
<organism evidence="7">
    <name type="scientific">hydrothermal vent metagenome</name>
    <dbReference type="NCBI Taxonomy" id="652676"/>
    <lineage>
        <taxon>unclassified sequences</taxon>
        <taxon>metagenomes</taxon>
        <taxon>ecological metagenomes</taxon>
    </lineage>
</organism>
<proteinExistence type="inferred from homology"/>
<evidence type="ECO:0000256" key="3">
    <source>
        <dbReference type="ARBA" id="ARBA00022989"/>
    </source>
</evidence>
<feature type="transmembrane region" description="Helical" evidence="5">
    <location>
        <begin position="128"/>
        <end position="147"/>
    </location>
</feature>
<evidence type="ECO:0000256" key="4">
    <source>
        <dbReference type="ARBA" id="ARBA00023136"/>
    </source>
</evidence>
<gene>
    <name evidence="7" type="ORF">MNBD_BACTEROID04-229</name>
</gene>
<feature type="transmembrane region" description="Helical" evidence="5">
    <location>
        <begin position="324"/>
        <end position="344"/>
    </location>
</feature>
<accession>A0A3B0U2C3</accession>
<evidence type="ECO:0000259" key="6">
    <source>
        <dbReference type="Pfam" id="PF00361"/>
    </source>
</evidence>
<dbReference type="HAMAP" id="MF_00445">
    <property type="entry name" value="NDH1_NuoN_1"/>
    <property type="match status" value="1"/>
</dbReference>
<evidence type="ECO:0000256" key="5">
    <source>
        <dbReference type="SAM" id="Phobius"/>
    </source>
</evidence>
<keyword evidence="3 5" id="KW-1133">Transmembrane helix</keyword>
<comment type="subcellular location">
    <subcellularLocation>
        <location evidence="1">Membrane</location>
        <topology evidence="1">Multi-pass membrane protein</topology>
    </subcellularLocation>
</comment>
<evidence type="ECO:0000313" key="7">
    <source>
        <dbReference type="EMBL" id="VAW25201.1"/>
    </source>
</evidence>
<feature type="transmembrane region" description="Helical" evidence="5">
    <location>
        <begin position="399"/>
        <end position="421"/>
    </location>
</feature>
<reference evidence="7" key="1">
    <citation type="submission" date="2018-06" db="EMBL/GenBank/DDBJ databases">
        <authorList>
            <person name="Zhirakovskaya E."/>
        </authorList>
    </citation>
    <scope>NUCLEOTIDE SEQUENCE</scope>
</reference>
<dbReference type="GO" id="GO:0016491">
    <property type="term" value="F:oxidoreductase activity"/>
    <property type="evidence" value="ECO:0007669"/>
    <property type="project" value="UniProtKB-KW"/>
</dbReference>
<feature type="transmembrane region" description="Helical" evidence="5">
    <location>
        <begin position="106"/>
        <end position="122"/>
    </location>
</feature>
<feature type="transmembrane region" description="Helical" evidence="5">
    <location>
        <begin position="6"/>
        <end position="28"/>
    </location>
</feature>
<feature type="transmembrane region" description="Helical" evidence="5">
    <location>
        <begin position="266"/>
        <end position="286"/>
    </location>
</feature>
<dbReference type="GO" id="GO:0016020">
    <property type="term" value="C:membrane"/>
    <property type="evidence" value="ECO:0007669"/>
    <property type="project" value="UniProtKB-SubCell"/>
</dbReference>
<dbReference type="InterPro" id="IPR010096">
    <property type="entry name" value="NADH-Q_OxRdtase_suN/2"/>
</dbReference>
<protein>
    <submittedName>
        <fullName evidence="7">NADH-ubiquinone oxidoreductase chain N</fullName>
        <ecNumber evidence="7">1.6.5.3</ecNumber>
    </submittedName>
</protein>
<feature type="domain" description="NADH:quinone oxidoreductase/Mrp antiporter transmembrane" evidence="6">
    <location>
        <begin position="124"/>
        <end position="414"/>
    </location>
</feature>
<keyword evidence="7" id="KW-0560">Oxidoreductase</keyword>
<dbReference type="Pfam" id="PF00361">
    <property type="entry name" value="Proton_antipo_M"/>
    <property type="match status" value="1"/>
</dbReference>
<dbReference type="AlphaFoldDB" id="A0A3B0U2C3"/>
<dbReference type="InterPro" id="IPR001750">
    <property type="entry name" value="ND/Mrp_TM"/>
</dbReference>